<dbReference type="AlphaFoldDB" id="A0A451A8G1"/>
<sequence>MDIRTKQKENCPLCETEGDYLHRDLKERLFFNCHGYSWNIRVCKNMTCRHMWIDPSPIKEDLHKLYTEYYTHDLKISIGPLKKFYQEIIEQYFCVMFNYPSRKRGTTKWIWPLLYFFPWRLPLLNRKIMYLPYVKDGRLLEIGFGNGERLGLLSSLGWQAIGVDFDQTSVNNGLREGLRVSLGDVTEQKYPDDYFDAIISSHVIEHIPDPKAWLDECMRILKPGGRLICTTPNNRSLGHSLFERNWRDLDPPRHLHIFSPASLCSLITSEKTRCTTSKVGASTLFDSYWLYKGYDPIVKKNQLNKFAYLLIFEALHIFEWISSAVFRVTGEELVFLVVKQR</sequence>
<evidence type="ECO:0000313" key="2">
    <source>
        <dbReference type="EMBL" id="VFK70419.1"/>
    </source>
</evidence>
<dbReference type="InterPro" id="IPR029063">
    <property type="entry name" value="SAM-dependent_MTases_sf"/>
</dbReference>
<dbReference type="Gene3D" id="3.40.50.150">
    <property type="entry name" value="Vaccinia Virus protein VP39"/>
    <property type="match status" value="1"/>
</dbReference>
<dbReference type="GO" id="GO:0032259">
    <property type="term" value="P:methylation"/>
    <property type="evidence" value="ECO:0007669"/>
    <property type="project" value="UniProtKB-KW"/>
</dbReference>
<accession>A0A451A8G1</accession>
<dbReference type="CDD" id="cd02440">
    <property type="entry name" value="AdoMet_MTases"/>
    <property type="match status" value="1"/>
</dbReference>
<evidence type="ECO:0000313" key="1">
    <source>
        <dbReference type="EMBL" id="VFK62323.1"/>
    </source>
</evidence>
<protein>
    <submittedName>
        <fullName evidence="1">Methyltransferase domain-containing protein</fullName>
    </submittedName>
</protein>
<dbReference type="EMBL" id="CAADGD010000028">
    <property type="protein sequence ID" value="VFK70419.1"/>
    <property type="molecule type" value="Genomic_DNA"/>
</dbReference>
<reference evidence="1" key="1">
    <citation type="submission" date="2019-02" db="EMBL/GenBank/DDBJ databases">
        <authorList>
            <person name="Gruber-Vodicka R. H."/>
            <person name="Seah K. B. B."/>
        </authorList>
    </citation>
    <scope>NUCLEOTIDE SEQUENCE</scope>
    <source>
        <strain evidence="2">BECK_BY19</strain>
        <strain evidence="1">BECK_BY8</strain>
    </source>
</reference>
<gene>
    <name evidence="1" type="ORF">BECKUNK1418G_GA0071005_102330</name>
    <name evidence="2" type="ORF">BECKUNK1418H_GA0071006_102830</name>
</gene>
<dbReference type="Pfam" id="PF13489">
    <property type="entry name" value="Methyltransf_23"/>
    <property type="match status" value="1"/>
</dbReference>
<keyword evidence="1" id="KW-0808">Transferase</keyword>
<dbReference type="EMBL" id="CAADFZ010000023">
    <property type="protein sequence ID" value="VFK62323.1"/>
    <property type="molecule type" value="Genomic_DNA"/>
</dbReference>
<dbReference type="GO" id="GO:0008168">
    <property type="term" value="F:methyltransferase activity"/>
    <property type="evidence" value="ECO:0007669"/>
    <property type="project" value="UniProtKB-KW"/>
</dbReference>
<organism evidence="1">
    <name type="scientific">Candidatus Kentrum sp. UNK</name>
    <dbReference type="NCBI Taxonomy" id="2126344"/>
    <lineage>
        <taxon>Bacteria</taxon>
        <taxon>Pseudomonadati</taxon>
        <taxon>Pseudomonadota</taxon>
        <taxon>Gammaproteobacteria</taxon>
        <taxon>Candidatus Kentrum</taxon>
    </lineage>
</organism>
<proteinExistence type="predicted"/>
<name>A0A451A8G1_9GAMM</name>
<dbReference type="PANTHER" id="PTHR43591">
    <property type="entry name" value="METHYLTRANSFERASE"/>
    <property type="match status" value="1"/>
</dbReference>
<dbReference type="SUPFAM" id="SSF53335">
    <property type="entry name" value="S-adenosyl-L-methionine-dependent methyltransferases"/>
    <property type="match status" value="1"/>
</dbReference>
<keyword evidence="1" id="KW-0489">Methyltransferase</keyword>